<feature type="domain" description="N-acetylmuramidase" evidence="1">
    <location>
        <begin position="20"/>
        <end position="182"/>
    </location>
</feature>
<protein>
    <submittedName>
        <fullName evidence="2">N-acetylmuramidase family protein</fullName>
    </submittedName>
</protein>
<name>A0ABW2DM02_9BACT</name>
<evidence type="ECO:0000259" key="1">
    <source>
        <dbReference type="Pfam" id="PF11860"/>
    </source>
</evidence>
<evidence type="ECO:0000313" key="3">
    <source>
        <dbReference type="Proteomes" id="UP001596405"/>
    </source>
</evidence>
<reference evidence="3" key="1">
    <citation type="journal article" date="2019" name="Int. J. Syst. Evol. Microbiol.">
        <title>The Global Catalogue of Microorganisms (GCM) 10K type strain sequencing project: providing services to taxonomists for standard genome sequencing and annotation.</title>
        <authorList>
            <consortium name="The Broad Institute Genomics Platform"/>
            <consortium name="The Broad Institute Genome Sequencing Center for Infectious Disease"/>
            <person name="Wu L."/>
            <person name="Ma J."/>
        </authorList>
    </citation>
    <scope>NUCLEOTIDE SEQUENCE [LARGE SCALE GENOMIC DNA]</scope>
    <source>
        <strain evidence="3">CGMCC 4.7393</strain>
    </source>
</reference>
<dbReference type="Proteomes" id="UP001596405">
    <property type="component" value="Unassembled WGS sequence"/>
</dbReference>
<gene>
    <name evidence="2" type="ORF">ACFQHR_10635</name>
</gene>
<evidence type="ECO:0000313" key="2">
    <source>
        <dbReference type="EMBL" id="MFC6998083.1"/>
    </source>
</evidence>
<organism evidence="2 3">
    <name type="scientific">Rufibacter roseus</name>
    <dbReference type="NCBI Taxonomy" id="1567108"/>
    <lineage>
        <taxon>Bacteria</taxon>
        <taxon>Pseudomonadati</taxon>
        <taxon>Bacteroidota</taxon>
        <taxon>Cytophagia</taxon>
        <taxon>Cytophagales</taxon>
        <taxon>Hymenobacteraceae</taxon>
        <taxon>Rufibacter</taxon>
    </lineage>
</organism>
<dbReference type="RefSeq" id="WP_066621664.1">
    <property type="nucleotide sequence ID" value="NZ_JBHSYQ010000004.1"/>
</dbReference>
<dbReference type="EMBL" id="JBHSYQ010000004">
    <property type="protein sequence ID" value="MFC6998083.1"/>
    <property type="molecule type" value="Genomic_DNA"/>
</dbReference>
<accession>A0ABW2DM02</accession>
<dbReference type="InterPro" id="IPR024408">
    <property type="entry name" value="Muramidase"/>
</dbReference>
<proteinExistence type="predicted"/>
<dbReference type="Pfam" id="PF11860">
    <property type="entry name" value="Muramidase"/>
    <property type="match status" value="1"/>
</dbReference>
<keyword evidence="3" id="KW-1185">Reference proteome</keyword>
<sequence length="192" mass="22009">MSKILTIDQCRKLAKEFDIELAVLLAVKEVEAGKRGFDPATGKIIIQFEPHWFKRYSRVWVPNGVESQEPEWKAFNKAFAINAEAAMLSTSIGLMQVMGFNYKAAGFKSVHEMWDRCKESEEEQMRAGLNFIKNNPALYKAAKEKDWHTFAYHYNGAGYKALAKRLKREPYNITLGNAYAKYARQYPEAVLA</sequence>
<comment type="caution">
    <text evidence="2">The sequence shown here is derived from an EMBL/GenBank/DDBJ whole genome shotgun (WGS) entry which is preliminary data.</text>
</comment>